<dbReference type="RefSeq" id="WP_264368520.1">
    <property type="nucleotide sequence ID" value="NZ_JAPCIO010000003.1"/>
</dbReference>
<keyword evidence="2" id="KW-1185">Reference proteome</keyword>
<proteinExistence type="predicted"/>
<gene>
    <name evidence="1" type="ORF">OJ995_05485</name>
</gene>
<sequence length="292" mass="34628">MNFFKRKYYQVYIGLLKLVGASDVKISKAKYLYKNGKELNLDQPIEFMEKIQWLKFNYYNEHYGYLVDKYAVRKFVDETIGSQYLNGFIAIYDSVDEINLDTLPNQFALKGTHGSGYNIIVPDKSKLNWNKAKKQLQKFLEEDYSKTNGEAIYSAIQPRILAEEYLSQSADNYIVDYKFFCFHGMAKYVWVKTFHDGKYRNCYYDLNWKKIEDDSNTMNYLNLDMKRPENFDEMITIANKLAHDFIFVRVDLYSIKDKVFFGELTFFPWGGKQRLTVERFNKEFGELISLPS</sequence>
<organism evidence="1 2">
    <name type="scientific">Flavobacterium lacisediminis</name>
    <dbReference type="NCBI Taxonomy" id="2989705"/>
    <lineage>
        <taxon>Bacteria</taxon>
        <taxon>Pseudomonadati</taxon>
        <taxon>Bacteroidota</taxon>
        <taxon>Flavobacteriia</taxon>
        <taxon>Flavobacteriales</taxon>
        <taxon>Flavobacteriaceae</taxon>
        <taxon>Flavobacterium</taxon>
    </lineage>
</organism>
<dbReference type="Pfam" id="PF14305">
    <property type="entry name" value="ATPgrasp_TupA"/>
    <property type="match status" value="1"/>
</dbReference>
<evidence type="ECO:0000313" key="1">
    <source>
        <dbReference type="EMBL" id="MCW1147667.1"/>
    </source>
</evidence>
<reference evidence="1" key="1">
    <citation type="submission" date="2022-10" db="EMBL/GenBank/DDBJ databases">
        <title>Flavobacterium sp. nov., a bacterium isolated from lake sediment.</title>
        <authorList>
            <person name="Qu J.-H."/>
        </authorList>
    </citation>
    <scope>NUCLEOTIDE SEQUENCE</scope>
    <source>
        <strain evidence="1">TH16-21</strain>
    </source>
</reference>
<name>A0ABT3EGH0_9FLAO</name>
<dbReference type="EMBL" id="JAPCIO010000003">
    <property type="protein sequence ID" value="MCW1147667.1"/>
    <property type="molecule type" value="Genomic_DNA"/>
</dbReference>
<comment type="caution">
    <text evidence="1">The sequence shown here is derived from an EMBL/GenBank/DDBJ whole genome shotgun (WGS) entry which is preliminary data.</text>
</comment>
<dbReference type="InterPro" id="IPR029465">
    <property type="entry name" value="ATPgrasp_TupA"/>
</dbReference>
<dbReference type="Proteomes" id="UP001165677">
    <property type="component" value="Unassembled WGS sequence"/>
</dbReference>
<accession>A0ABT3EGH0</accession>
<protein>
    <submittedName>
        <fullName evidence="1">Glycosyltransferase</fullName>
    </submittedName>
</protein>
<evidence type="ECO:0000313" key="2">
    <source>
        <dbReference type="Proteomes" id="UP001165677"/>
    </source>
</evidence>